<evidence type="ECO:0000313" key="3">
    <source>
        <dbReference type="EMBL" id="CAB4195419.1"/>
    </source>
</evidence>
<dbReference type="EMBL" id="LR797245">
    <property type="protein sequence ID" value="CAB4195419.1"/>
    <property type="molecule type" value="Genomic_DNA"/>
</dbReference>
<dbReference type="InterPro" id="IPR056209">
    <property type="entry name" value="SU10_adaptor"/>
</dbReference>
<dbReference type="EMBL" id="LR797379">
    <property type="protein sequence ID" value="CAB4211702.1"/>
    <property type="molecule type" value="Genomic_DNA"/>
</dbReference>
<dbReference type="EMBL" id="LR796842">
    <property type="protein sequence ID" value="CAB4169434.1"/>
    <property type="molecule type" value="Genomic_DNA"/>
</dbReference>
<proteinExistence type="predicted"/>
<evidence type="ECO:0000313" key="1">
    <source>
        <dbReference type="EMBL" id="CAB4169434.1"/>
    </source>
</evidence>
<reference evidence="2" key="1">
    <citation type="submission" date="2020-05" db="EMBL/GenBank/DDBJ databases">
        <authorList>
            <person name="Chiriac C."/>
            <person name="Salcher M."/>
            <person name="Ghai R."/>
            <person name="Kavagutti S V."/>
        </authorList>
    </citation>
    <scope>NUCLEOTIDE SEQUENCE</scope>
</reference>
<organism evidence="2">
    <name type="scientific">uncultured Caudovirales phage</name>
    <dbReference type="NCBI Taxonomy" id="2100421"/>
    <lineage>
        <taxon>Viruses</taxon>
        <taxon>Duplodnaviria</taxon>
        <taxon>Heunggongvirae</taxon>
        <taxon>Uroviricota</taxon>
        <taxon>Caudoviricetes</taxon>
        <taxon>Peduoviridae</taxon>
        <taxon>Maltschvirus</taxon>
        <taxon>Maltschvirus maltsch</taxon>
    </lineage>
</organism>
<protein>
    <submittedName>
        <fullName evidence="2">Uncharacterized protein</fullName>
    </submittedName>
</protein>
<name>A0A6J5QLJ6_9CAUD</name>
<accession>A0A6J5QLJ6</accession>
<gene>
    <name evidence="2" type="ORF">UFOVP1070_73</name>
    <name evidence="3" type="ORF">UFOVP1302_10</name>
    <name evidence="4" type="ORF">UFOVP1416_21</name>
    <name evidence="1" type="ORF">UFOVP895_13</name>
</gene>
<dbReference type="EMBL" id="LR797017">
    <property type="protein sequence ID" value="CAB4181858.1"/>
    <property type="molecule type" value="Genomic_DNA"/>
</dbReference>
<evidence type="ECO:0000313" key="4">
    <source>
        <dbReference type="EMBL" id="CAB4211702.1"/>
    </source>
</evidence>
<sequence length="224" mass="25387">MTTSGTAVWNLDIADLIEEAYERAGLEARTGYDFRTARRSLNILSAEWSNRGLNLWTVQENALVLTPGVKTYSLADDTIDIIETMIRVNTSGSALDYTVSRIGVGDYATLPNKNTTGRPLQIYVNRQINPEYTLWPVPDLPYTILYWTMRRIQDSTTATDVMDIPVRFVPCLVAGLAFQIAMKRPEAAARIPMLKQEYLEQFQLAAEEDRGREPARFIPWSSYP</sequence>
<evidence type="ECO:0000313" key="2">
    <source>
        <dbReference type="EMBL" id="CAB4181858.1"/>
    </source>
</evidence>
<dbReference type="Pfam" id="PF24175">
    <property type="entry name" value="SU10_adaptor"/>
    <property type="match status" value="1"/>
</dbReference>